<protein>
    <submittedName>
        <fullName evidence="2">Uncharacterized protein</fullName>
    </submittedName>
</protein>
<dbReference type="EMBL" id="CAJOBJ010105458">
    <property type="protein sequence ID" value="CAF4607109.1"/>
    <property type="molecule type" value="Genomic_DNA"/>
</dbReference>
<dbReference type="Proteomes" id="UP000681720">
    <property type="component" value="Unassembled WGS sequence"/>
</dbReference>
<accession>A0A8S2Z7I3</accession>
<gene>
    <name evidence="1" type="ORF">BYL167_LOCUS15574</name>
    <name evidence="2" type="ORF">GIL414_LOCUS39187</name>
</gene>
<organism evidence="2 3">
    <name type="scientific">Rotaria magnacalcarata</name>
    <dbReference type="NCBI Taxonomy" id="392030"/>
    <lineage>
        <taxon>Eukaryota</taxon>
        <taxon>Metazoa</taxon>
        <taxon>Spiralia</taxon>
        <taxon>Gnathifera</taxon>
        <taxon>Rotifera</taxon>
        <taxon>Eurotatoria</taxon>
        <taxon>Bdelloidea</taxon>
        <taxon>Philodinida</taxon>
        <taxon>Philodinidae</taxon>
        <taxon>Rotaria</taxon>
    </lineage>
</organism>
<feature type="non-terminal residue" evidence="2">
    <location>
        <position position="117"/>
    </location>
</feature>
<proteinExistence type="predicted"/>
<dbReference type="AlphaFoldDB" id="A0A8S2Z7I3"/>
<sequence length="117" mass="13610">MGSLAQSSNTSQAKIDDQYSESFYLIWLDANMNVKEIQDTEQKLCSIINQLEKFQDVKKCKRYIAERLENDRLVLIASGQLGREIVLPAHELRQIISIYVYCMGQKNNEQWASKYTK</sequence>
<evidence type="ECO:0000313" key="1">
    <source>
        <dbReference type="EMBL" id="CAF4035429.1"/>
    </source>
</evidence>
<dbReference type="Proteomes" id="UP000681967">
    <property type="component" value="Unassembled WGS sequence"/>
</dbReference>
<comment type="caution">
    <text evidence="2">The sequence shown here is derived from an EMBL/GenBank/DDBJ whole genome shotgun (WGS) entry which is preliminary data.</text>
</comment>
<evidence type="ECO:0000313" key="3">
    <source>
        <dbReference type="Proteomes" id="UP000681720"/>
    </source>
</evidence>
<evidence type="ECO:0000313" key="2">
    <source>
        <dbReference type="EMBL" id="CAF4607109.1"/>
    </source>
</evidence>
<name>A0A8S2Z7I3_9BILA</name>
<reference evidence="2" key="1">
    <citation type="submission" date="2021-02" db="EMBL/GenBank/DDBJ databases">
        <authorList>
            <person name="Nowell W R."/>
        </authorList>
    </citation>
    <scope>NUCLEOTIDE SEQUENCE</scope>
</reference>
<dbReference type="EMBL" id="CAJOBH010005782">
    <property type="protein sequence ID" value="CAF4035429.1"/>
    <property type="molecule type" value="Genomic_DNA"/>
</dbReference>